<sequence length="138" mass="15572">MWLQTFVISTRRRNLTSRMKPFQSSYEEIASVSSPPPDKRPDGQLASVLAFGTTGFRNTASTFFSYLLSLPAVPSFAGSYCFTAENDARRCLSSNAIGMFEHEMSTRDRSFLVGNRTPENFHLGMSFSRWHSSRPPFP</sequence>
<comment type="caution">
    <text evidence="1">The sequence shown here is derived from an EMBL/GenBank/DDBJ whole genome shotgun (WGS) entry which is preliminary data.</text>
</comment>
<evidence type="ECO:0000313" key="2">
    <source>
        <dbReference type="Proteomes" id="UP001054945"/>
    </source>
</evidence>
<reference evidence="1 2" key="1">
    <citation type="submission" date="2021-06" db="EMBL/GenBank/DDBJ databases">
        <title>Caerostris extrusa draft genome.</title>
        <authorList>
            <person name="Kono N."/>
            <person name="Arakawa K."/>
        </authorList>
    </citation>
    <scope>NUCLEOTIDE SEQUENCE [LARGE SCALE GENOMIC DNA]</scope>
</reference>
<dbReference type="Proteomes" id="UP001054945">
    <property type="component" value="Unassembled WGS sequence"/>
</dbReference>
<dbReference type="EMBL" id="BPLR01012515">
    <property type="protein sequence ID" value="GIY54476.1"/>
    <property type="molecule type" value="Genomic_DNA"/>
</dbReference>
<keyword evidence="2" id="KW-1185">Reference proteome</keyword>
<dbReference type="AlphaFoldDB" id="A0AAV4U9M7"/>
<name>A0AAV4U9M7_CAEEX</name>
<organism evidence="1 2">
    <name type="scientific">Caerostris extrusa</name>
    <name type="common">Bark spider</name>
    <name type="synonym">Caerostris bankana</name>
    <dbReference type="NCBI Taxonomy" id="172846"/>
    <lineage>
        <taxon>Eukaryota</taxon>
        <taxon>Metazoa</taxon>
        <taxon>Ecdysozoa</taxon>
        <taxon>Arthropoda</taxon>
        <taxon>Chelicerata</taxon>
        <taxon>Arachnida</taxon>
        <taxon>Araneae</taxon>
        <taxon>Araneomorphae</taxon>
        <taxon>Entelegynae</taxon>
        <taxon>Araneoidea</taxon>
        <taxon>Araneidae</taxon>
        <taxon>Caerostris</taxon>
    </lineage>
</organism>
<evidence type="ECO:0000313" key="1">
    <source>
        <dbReference type="EMBL" id="GIY54476.1"/>
    </source>
</evidence>
<accession>A0AAV4U9M7</accession>
<protein>
    <submittedName>
        <fullName evidence="1">Uncharacterized protein</fullName>
    </submittedName>
</protein>
<gene>
    <name evidence="1" type="ORF">CEXT_230531</name>
</gene>
<proteinExistence type="predicted"/>